<dbReference type="AlphaFoldDB" id="A0A135L2B1"/>
<keyword evidence="3" id="KW-1133">Transmembrane helix</keyword>
<dbReference type="EMBL" id="LSKU01000001">
    <property type="protein sequence ID" value="KXG43047.1"/>
    <property type="molecule type" value="Genomic_DNA"/>
</dbReference>
<sequence length="163" mass="18629">MMRKYFRNQKGVTLIELLAVIMILSVIILAISSVQLYFLKSHKEINEGSFKNDESAFFIQWFSNQVRDASDITIQTDFLGNAISVTITKNIEPSISIEYDQVTKKIKMKDSELTLLKDVSSFQVVKRIQGNRIGVNLSIEFMNQNQSAPIEITIFSQVDDKKN</sequence>
<keyword evidence="3" id="KW-0812">Transmembrane</keyword>
<proteinExistence type="predicted"/>
<dbReference type="OrthoDB" id="653749at1385"/>
<evidence type="ECO:0000256" key="1">
    <source>
        <dbReference type="ARBA" id="ARBA00004241"/>
    </source>
</evidence>
<comment type="caution">
    <text evidence="4">The sequence shown here is derived from an EMBL/GenBank/DDBJ whole genome shotgun (WGS) entry which is preliminary data.</text>
</comment>
<name>A0A135L2B1_9BACI</name>
<accession>A0A135L2B1</accession>
<dbReference type="GO" id="GO:0030420">
    <property type="term" value="P:establishment of competence for transformation"/>
    <property type="evidence" value="ECO:0007669"/>
    <property type="project" value="UniProtKB-KW"/>
</dbReference>
<dbReference type="InterPro" id="IPR012902">
    <property type="entry name" value="N_methyl_site"/>
</dbReference>
<comment type="subcellular location">
    <subcellularLocation>
        <location evidence="1">Cell surface</location>
    </subcellularLocation>
</comment>
<feature type="transmembrane region" description="Helical" evidence="3">
    <location>
        <begin position="12"/>
        <end position="38"/>
    </location>
</feature>
<keyword evidence="2" id="KW-0178">Competence</keyword>
<organism evidence="4 5">
    <name type="scientific">Tepidibacillus decaturensis</name>
    <dbReference type="NCBI Taxonomy" id="1413211"/>
    <lineage>
        <taxon>Bacteria</taxon>
        <taxon>Bacillati</taxon>
        <taxon>Bacillota</taxon>
        <taxon>Bacilli</taxon>
        <taxon>Bacillales</taxon>
        <taxon>Bacillaceae</taxon>
        <taxon>Tepidibacillus</taxon>
    </lineage>
</organism>
<keyword evidence="5" id="KW-1185">Reference proteome</keyword>
<reference evidence="4 5" key="1">
    <citation type="submission" date="2016-02" db="EMBL/GenBank/DDBJ databases">
        <title>Draft Genome for Tepidibacillus decaturensis nov. sp. Strain Z9, an Anaerobic, Moderately Thermophilic and Heterotrophic Bacterium from Deep Subsurface of the Illinois Basin, USA.</title>
        <authorList>
            <person name="Dong Y."/>
            <person name="Chang J.Y."/>
            <person name="Sanford R."/>
            <person name="Fouke B.W."/>
        </authorList>
    </citation>
    <scope>NUCLEOTIDE SEQUENCE [LARGE SCALE GENOMIC DNA]</scope>
    <source>
        <strain evidence="4 5">Z9</strain>
    </source>
</reference>
<keyword evidence="3" id="KW-0472">Membrane</keyword>
<evidence type="ECO:0000256" key="3">
    <source>
        <dbReference type="SAM" id="Phobius"/>
    </source>
</evidence>
<gene>
    <name evidence="4" type="ORF">U473_02675</name>
</gene>
<dbReference type="NCBIfam" id="TIGR02532">
    <property type="entry name" value="IV_pilin_GFxxxE"/>
    <property type="match status" value="1"/>
</dbReference>
<evidence type="ECO:0000256" key="2">
    <source>
        <dbReference type="ARBA" id="ARBA00023287"/>
    </source>
</evidence>
<protein>
    <recommendedName>
        <fullName evidence="6">Prepilin-type N-terminal cleavage/methylation domain-containing protein</fullName>
    </recommendedName>
</protein>
<dbReference type="STRING" id="1413211.U473_02675"/>
<evidence type="ECO:0000313" key="5">
    <source>
        <dbReference type="Proteomes" id="UP000070352"/>
    </source>
</evidence>
<evidence type="ECO:0000313" key="4">
    <source>
        <dbReference type="EMBL" id="KXG43047.1"/>
    </source>
</evidence>
<dbReference type="Proteomes" id="UP000070352">
    <property type="component" value="Unassembled WGS sequence"/>
</dbReference>
<dbReference type="PROSITE" id="PS00409">
    <property type="entry name" value="PROKAR_NTER_METHYL"/>
    <property type="match status" value="1"/>
</dbReference>
<dbReference type="GO" id="GO:0009986">
    <property type="term" value="C:cell surface"/>
    <property type="evidence" value="ECO:0007669"/>
    <property type="project" value="UniProtKB-SubCell"/>
</dbReference>
<evidence type="ECO:0008006" key="6">
    <source>
        <dbReference type="Google" id="ProtNLM"/>
    </source>
</evidence>
<dbReference type="Pfam" id="PF07963">
    <property type="entry name" value="N_methyl"/>
    <property type="match status" value="1"/>
</dbReference>